<name>A0A2H5XC66_9BACT</name>
<comment type="caution">
    <text evidence="1">The sequence shown here is derived from an EMBL/GenBank/DDBJ whole genome shotgun (WGS) entry which is preliminary data.</text>
</comment>
<dbReference type="EMBL" id="BEHT01000015">
    <property type="protein sequence ID" value="GBC98779.1"/>
    <property type="molecule type" value="Genomic_DNA"/>
</dbReference>
<evidence type="ECO:0000313" key="1">
    <source>
        <dbReference type="EMBL" id="GBC98779.1"/>
    </source>
</evidence>
<dbReference type="Proteomes" id="UP000236173">
    <property type="component" value="Unassembled WGS sequence"/>
</dbReference>
<reference evidence="2" key="1">
    <citation type="submission" date="2017-09" db="EMBL/GenBank/DDBJ databases">
        <title>Metaegenomics of thermophilic ammonia-oxidizing enrichment culture.</title>
        <authorList>
            <person name="Kato S."/>
            <person name="Suzuki K."/>
        </authorList>
    </citation>
    <scope>NUCLEOTIDE SEQUENCE [LARGE SCALE GENOMIC DNA]</scope>
</reference>
<dbReference type="AlphaFoldDB" id="A0A2H5XC66"/>
<evidence type="ECO:0000313" key="2">
    <source>
        <dbReference type="Proteomes" id="UP000236173"/>
    </source>
</evidence>
<proteinExistence type="predicted"/>
<accession>A0A2H5XC66</accession>
<protein>
    <submittedName>
        <fullName evidence="1">Uncharacterized protein</fullName>
    </submittedName>
</protein>
<gene>
    <name evidence="1" type="ORF">HRbin17_01293</name>
</gene>
<organism evidence="1 2">
    <name type="scientific">Candidatus Fervidibacter japonicus</name>
    <dbReference type="NCBI Taxonomy" id="2035412"/>
    <lineage>
        <taxon>Bacteria</taxon>
        <taxon>Candidatus Fervidibacterota</taxon>
        <taxon>Candidatus Fervidibacter</taxon>
    </lineage>
</organism>
<sequence length="82" mass="9912">MRQHRWLYCPEQERREEALRRTIAELCQRLSADRLQQVLRAARYAAEGRSFVIVDLALWRDPHWRPVLQRLLDEGEPPCCKR</sequence>